<proteinExistence type="predicted"/>
<dbReference type="OrthoDB" id="4146581at2759"/>
<feature type="region of interest" description="Disordered" evidence="1">
    <location>
        <begin position="174"/>
        <end position="195"/>
    </location>
</feature>
<feature type="region of interest" description="Disordered" evidence="1">
    <location>
        <begin position="209"/>
        <end position="245"/>
    </location>
</feature>
<sequence>MTSLASRLSRLNRGTLNKTQSQPCLSEPFPPRSFLESMADAIKAPASLFYKENKQSAESQEVDSCQSNQKQSHNASPKKSVRFRPGNSVIESKSSSLPIDIPEAHTSLPPGQLETTPIQQCFKTVLSDPVPTARPPEPQIMKSSAAFREAIATTDPAAILKDFEKSEGTQTLLCGFPLSPAEPKDTPDNPFEDPFDVADLEITRNILHEHDPSFQDRTPPPYPSDFNAAEKGIQDITDSASDEGKSPRVLRIWSEMPTFSHIDYAQDALPSSGQTSPSYSPRHVDSSRQSCNSNERLLGSLDGTLPKPQGLVSSQPGDINKWRRRPTHEDIRKRFRQSTSCSSVQSDEEASTPEPASHSIDPDCLEVAVSSVPSNVVEPRCPSDTIDVVPAPEGALELSRATLDKQIQGHGVQPQDLGLAISTIAQGTWTAELALRGNSKPCDQGDYTPVTMSSQGMASQQKSHFTGSACRVTKDPVSGSPSATSRPSVPRFARQENLQRTPSPSFIPLPLSSQPAARILQAPYSDQHGWSPFEEHEFIFAALAFIQGSDKDFRQLICQPSGFWQFWNWCDLPQETAPCQNTRGLVLWEIDELLNTINEQNQAPRSICTQMVEDFKSRIRLAFVRKHRPLGEPTPLFASIPAHRPEETGETFDDCTTTEGGTPLLEHDEYPFYLSLNDVSEPVTGVNSSLMNLDLAGLAGSSTNIGVLTEEEKIAKASKVLESFGSHGKSHVTKTARLGGKGSTPFTPEAESKSRSHSPLQSTDRESTKDWSNRTRTTTGESKWSFTSKLAQGGSDKSNTTTCSTPPSEVMEEDEKICRGLV</sequence>
<feature type="compositionally biased region" description="Polar residues" evidence="1">
    <location>
        <begin position="774"/>
        <end position="807"/>
    </location>
</feature>
<feature type="region of interest" description="Disordered" evidence="1">
    <location>
        <begin position="1"/>
        <end position="31"/>
    </location>
</feature>
<feature type="region of interest" description="Disordered" evidence="1">
    <location>
        <begin position="267"/>
        <end position="362"/>
    </location>
</feature>
<feature type="compositionally biased region" description="Polar residues" evidence="1">
    <location>
        <begin position="269"/>
        <end position="279"/>
    </location>
</feature>
<dbReference type="eggNOG" id="ENOG502T5AF">
    <property type="taxonomic scope" value="Eukaryota"/>
</dbReference>
<accession>W9XCA4</accession>
<evidence type="ECO:0000313" key="2">
    <source>
        <dbReference type="EMBL" id="EXJ78122.1"/>
    </source>
</evidence>
<reference evidence="2 3" key="1">
    <citation type="submission" date="2013-03" db="EMBL/GenBank/DDBJ databases">
        <title>The Genome Sequence of Capronia epimyces CBS 606.96.</title>
        <authorList>
            <consortium name="The Broad Institute Genomics Platform"/>
            <person name="Cuomo C."/>
            <person name="de Hoog S."/>
            <person name="Gorbushina A."/>
            <person name="Walker B."/>
            <person name="Young S.K."/>
            <person name="Zeng Q."/>
            <person name="Gargeya S."/>
            <person name="Fitzgerald M."/>
            <person name="Haas B."/>
            <person name="Abouelleil A."/>
            <person name="Allen A.W."/>
            <person name="Alvarado L."/>
            <person name="Arachchi H.M."/>
            <person name="Berlin A.M."/>
            <person name="Chapman S.B."/>
            <person name="Gainer-Dewar J."/>
            <person name="Goldberg J."/>
            <person name="Griggs A."/>
            <person name="Gujja S."/>
            <person name="Hansen M."/>
            <person name="Howarth C."/>
            <person name="Imamovic A."/>
            <person name="Ireland A."/>
            <person name="Larimer J."/>
            <person name="McCowan C."/>
            <person name="Murphy C."/>
            <person name="Pearson M."/>
            <person name="Poon T.W."/>
            <person name="Priest M."/>
            <person name="Roberts A."/>
            <person name="Saif S."/>
            <person name="Shea T."/>
            <person name="Sisk P."/>
            <person name="Sykes S."/>
            <person name="Wortman J."/>
            <person name="Nusbaum C."/>
            <person name="Birren B."/>
        </authorList>
    </citation>
    <scope>NUCLEOTIDE SEQUENCE [LARGE SCALE GENOMIC DNA]</scope>
    <source>
        <strain evidence="2 3">CBS 606.96</strain>
    </source>
</reference>
<keyword evidence="3" id="KW-1185">Reference proteome</keyword>
<gene>
    <name evidence="2" type="ORF">A1O3_09283</name>
</gene>
<dbReference type="AlphaFoldDB" id="W9XCA4"/>
<dbReference type="GeneID" id="19173367"/>
<evidence type="ECO:0000256" key="1">
    <source>
        <dbReference type="SAM" id="MobiDB-lite"/>
    </source>
</evidence>
<feature type="region of interest" description="Disordered" evidence="1">
    <location>
        <begin position="53"/>
        <end position="96"/>
    </location>
</feature>
<feature type="compositionally biased region" description="Polar residues" evidence="1">
    <location>
        <begin position="12"/>
        <end position="24"/>
    </location>
</feature>
<feature type="compositionally biased region" description="Polar residues" evidence="1">
    <location>
        <begin position="56"/>
        <end position="77"/>
    </location>
</feature>
<dbReference type="EMBL" id="AMGY01000009">
    <property type="protein sequence ID" value="EXJ78122.1"/>
    <property type="molecule type" value="Genomic_DNA"/>
</dbReference>
<evidence type="ECO:0000313" key="3">
    <source>
        <dbReference type="Proteomes" id="UP000019478"/>
    </source>
</evidence>
<feature type="compositionally biased region" description="Basic and acidic residues" evidence="1">
    <location>
        <begin position="763"/>
        <end position="773"/>
    </location>
</feature>
<dbReference type="HOGENOM" id="CLU_017268_0_0_1"/>
<comment type="caution">
    <text evidence="2">The sequence shown here is derived from an EMBL/GenBank/DDBJ whole genome shotgun (WGS) entry which is preliminary data.</text>
</comment>
<organism evidence="2 3">
    <name type="scientific">Capronia epimyces CBS 606.96</name>
    <dbReference type="NCBI Taxonomy" id="1182542"/>
    <lineage>
        <taxon>Eukaryota</taxon>
        <taxon>Fungi</taxon>
        <taxon>Dikarya</taxon>
        <taxon>Ascomycota</taxon>
        <taxon>Pezizomycotina</taxon>
        <taxon>Eurotiomycetes</taxon>
        <taxon>Chaetothyriomycetidae</taxon>
        <taxon>Chaetothyriales</taxon>
        <taxon>Herpotrichiellaceae</taxon>
        <taxon>Capronia</taxon>
    </lineage>
</organism>
<protein>
    <submittedName>
        <fullName evidence="2">Uncharacterized protein</fullName>
    </submittedName>
</protein>
<feature type="region of interest" description="Disordered" evidence="1">
    <location>
        <begin position="725"/>
        <end position="822"/>
    </location>
</feature>
<dbReference type="RefSeq" id="XP_007737567.1">
    <property type="nucleotide sequence ID" value="XM_007739377.1"/>
</dbReference>
<name>W9XCA4_9EURO</name>
<dbReference type="Proteomes" id="UP000019478">
    <property type="component" value="Unassembled WGS sequence"/>
</dbReference>